<comment type="caution">
    <text evidence="2">The sequence shown here is derived from an EMBL/GenBank/DDBJ whole genome shotgun (WGS) entry which is preliminary data.</text>
</comment>
<dbReference type="AlphaFoldDB" id="A0A836IMU2"/>
<feature type="region of interest" description="Disordered" evidence="1">
    <location>
        <begin position="114"/>
        <end position="136"/>
    </location>
</feature>
<dbReference type="EMBL" id="JAFJZO010000023">
    <property type="protein sequence ID" value="KAG5504363.1"/>
    <property type="molecule type" value="Genomic_DNA"/>
</dbReference>
<evidence type="ECO:0000256" key="1">
    <source>
        <dbReference type="SAM" id="MobiDB-lite"/>
    </source>
</evidence>
<proteinExistence type="predicted"/>
<keyword evidence="3" id="KW-1185">Reference proteome</keyword>
<dbReference type="GeneID" id="94290863"/>
<accession>A0A836IMU2</accession>
<organism evidence="2 3">
    <name type="scientific">Porcisia hertigi</name>
    <dbReference type="NCBI Taxonomy" id="2761500"/>
    <lineage>
        <taxon>Eukaryota</taxon>
        <taxon>Discoba</taxon>
        <taxon>Euglenozoa</taxon>
        <taxon>Kinetoplastea</taxon>
        <taxon>Metakinetoplastina</taxon>
        <taxon>Trypanosomatida</taxon>
        <taxon>Trypanosomatidae</taxon>
        <taxon>Leishmaniinae</taxon>
        <taxon>Porcisia</taxon>
    </lineage>
</organism>
<gene>
    <name evidence="2" type="ORF">JKF63_04812</name>
</gene>
<reference evidence="2 3" key="1">
    <citation type="submission" date="2021-02" db="EMBL/GenBank/DDBJ databases">
        <title>Porcisia hertigi Genome sequencing and assembly.</title>
        <authorList>
            <person name="Almutairi H."/>
            <person name="Gatherer D."/>
        </authorList>
    </citation>
    <scope>NUCLEOTIDE SEQUENCE [LARGE SCALE GENOMIC DNA]</scope>
    <source>
        <strain evidence="2 3">C119</strain>
    </source>
</reference>
<evidence type="ECO:0000313" key="3">
    <source>
        <dbReference type="Proteomes" id="UP000674318"/>
    </source>
</evidence>
<dbReference type="KEGG" id="phet:94290863"/>
<dbReference type="OrthoDB" id="267610at2759"/>
<name>A0A836IMU2_9TRYP</name>
<sequence length="231" mass="24325">MTASSIELEKLKRELIVKHEDQLNLELAARAGAEGEGTVPTPSAVASYLHQQLLCLRAGRPYGARIPTSASETVQLLAEIQPPPKVMLMQRMHKTQNESIRLLSVHAAATAASATIPESSERVAAAEAPPPPPTADDVTVVAAAHEEVAIKPFTGEERMALLSKLAHGSPFPALAQSVEPTPAPAAATLIVDDIAKDECQAEASGDQRAAENQAQEEAVEENQEIPAGLTA</sequence>
<feature type="region of interest" description="Disordered" evidence="1">
    <location>
        <begin position="201"/>
        <end position="231"/>
    </location>
</feature>
<dbReference type="Proteomes" id="UP000674318">
    <property type="component" value="Unassembled WGS sequence"/>
</dbReference>
<protein>
    <submittedName>
        <fullName evidence="2">Uncharacterized protein</fullName>
    </submittedName>
</protein>
<dbReference type="RefSeq" id="XP_067756986.1">
    <property type="nucleotide sequence ID" value="XM_067900786.1"/>
</dbReference>
<evidence type="ECO:0000313" key="2">
    <source>
        <dbReference type="EMBL" id="KAG5504363.1"/>
    </source>
</evidence>